<evidence type="ECO:0000313" key="2">
    <source>
        <dbReference type="EMBL" id="PKA57550.1"/>
    </source>
</evidence>
<evidence type="ECO:0000313" key="3">
    <source>
        <dbReference type="Proteomes" id="UP000236161"/>
    </source>
</evidence>
<sequence length="55" mass="6081">MDGVEFSLGEAPKAKVESKNNKEGSKIKLIAGSMEVVQMEEIKAPEILHPQEEKK</sequence>
<reference evidence="2 3" key="1">
    <citation type="journal article" date="2017" name="Nature">
        <title>The Apostasia genome and the evolution of orchids.</title>
        <authorList>
            <person name="Zhang G.Q."/>
            <person name="Liu K.W."/>
            <person name="Li Z."/>
            <person name="Lohaus R."/>
            <person name="Hsiao Y.Y."/>
            <person name="Niu S.C."/>
            <person name="Wang J.Y."/>
            <person name="Lin Y.C."/>
            <person name="Xu Q."/>
            <person name="Chen L.J."/>
            <person name="Yoshida K."/>
            <person name="Fujiwara S."/>
            <person name="Wang Z.W."/>
            <person name="Zhang Y.Q."/>
            <person name="Mitsuda N."/>
            <person name="Wang M."/>
            <person name="Liu G.H."/>
            <person name="Pecoraro L."/>
            <person name="Huang H.X."/>
            <person name="Xiao X.J."/>
            <person name="Lin M."/>
            <person name="Wu X.Y."/>
            <person name="Wu W.L."/>
            <person name="Chen Y.Y."/>
            <person name="Chang S.B."/>
            <person name="Sakamoto S."/>
            <person name="Ohme-Takagi M."/>
            <person name="Yagi M."/>
            <person name="Zeng S.J."/>
            <person name="Shen C.Y."/>
            <person name="Yeh C.M."/>
            <person name="Luo Y.B."/>
            <person name="Tsai W.C."/>
            <person name="Van de Peer Y."/>
            <person name="Liu Z.J."/>
        </authorList>
    </citation>
    <scope>NUCLEOTIDE SEQUENCE [LARGE SCALE GENOMIC DNA]</scope>
    <source>
        <strain evidence="3">cv. Shenzhen</strain>
        <tissue evidence="2">Stem</tissue>
    </source>
</reference>
<gene>
    <name evidence="2" type="ORF">AXF42_Ash020094</name>
</gene>
<dbReference type="EMBL" id="KZ451964">
    <property type="protein sequence ID" value="PKA57550.1"/>
    <property type="molecule type" value="Genomic_DNA"/>
</dbReference>
<dbReference type="Proteomes" id="UP000236161">
    <property type="component" value="Unassembled WGS sequence"/>
</dbReference>
<protein>
    <submittedName>
        <fullName evidence="2">Uncharacterized protein</fullName>
    </submittedName>
</protein>
<dbReference type="AlphaFoldDB" id="A0A2I0APS0"/>
<evidence type="ECO:0000256" key="1">
    <source>
        <dbReference type="SAM" id="MobiDB-lite"/>
    </source>
</evidence>
<name>A0A2I0APS0_9ASPA</name>
<keyword evidence="3" id="KW-1185">Reference proteome</keyword>
<feature type="compositionally biased region" description="Basic and acidic residues" evidence="1">
    <location>
        <begin position="12"/>
        <end position="23"/>
    </location>
</feature>
<organism evidence="2 3">
    <name type="scientific">Apostasia shenzhenica</name>
    <dbReference type="NCBI Taxonomy" id="1088818"/>
    <lineage>
        <taxon>Eukaryota</taxon>
        <taxon>Viridiplantae</taxon>
        <taxon>Streptophyta</taxon>
        <taxon>Embryophyta</taxon>
        <taxon>Tracheophyta</taxon>
        <taxon>Spermatophyta</taxon>
        <taxon>Magnoliopsida</taxon>
        <taxon>Liliopsida</taxon>
        <taxon>Asparagales</taxon>
        <taxon>Orchidaceae</taxon>
        <taxon>Apostasioideae</taxon>
        <taxon>Apostasia</taxon>
    </lineage>
</organism>
<feature type="region of interest" description="Disordered" evidence="1">
    <location>
        <begin position="1"/>
        <end position="23"/>
    </location>
</feature>
<accession>A0A2I0APS0</accession>
<proteinExistence type="predicted"/>